<dbReference type="Pfam" id="PF19677">
    <property type="entry name" value="DUF6179"/>
    <property type="match status" value="1"/>
</dbReference>
<organism evidence="1 2">
    <name type="scientific">Lacrimispora amygdalina</name>
    <dbReference type="NCBI Taxonomy" id="253257"/>
    <lineage>
        <taxon>Bacteria</taxon>
        <taxon>Bacillati</taxon>
        <taxon>Bacillota</taxon>
        <taxon>Clostridia</taxon>
        <taxon>Lachnospirales</taxon>
        <taxon>Lachnospiraceae</taxon>
        <taxon>Lacrimispora</taxon>
    </lineage>
</organism>
<protein>
    <submittedName>
        <fullName evidence="1">Uncharacterized protein</fullName>
    </submittedName>
</protein>
<accession>A0A3E2NH08</accession>
<evidence type="ECO:0000313" key="2">
    <source>
        <dbReference type="Proteomes" id="UP000260680"/>
    </source>
</evidence>
<dbReference type="EMBL" id="QOHO01000012">
    <property type="protein sequence ID" value="RFZ80279.1"/>
    <property type="molecule type" value="Genomic_DNA"/>
</dbReference>
<sequence>MMMRYSKEELMPVVAKLAARYTGNESTSVTYEKARQLMGAVIYCIEVYEKAGAGDEGLVAAHSSLSADTVYRQGYEILLNKVAEIRQNYNLMMKEFRHYGNRCCYDTFQKGLPGFFLYYDPRFDPVNHILTLDYPVLVPLESRCGADLMEVYVNCAYMEQKFLGKLPEEYIRYVLNAYSGDYEELIMNLASIVLRNIIGCRIAGKPIDLIGYSQEEMTRLENFISGNTREDLEEHLKRYVDELMDFAYEGNKELGNYLKEDMRNYSFELKHARNYHCLQTVLAVEHS</sequence>
<dbReference type="Proteomes" id="UP000260680">
    <property type="component" value="Unassembled WGS sequence"/>
</dbReference>
<reference evidence="1 2" key="1">
    <citation type="submission" date="2018-07" db="EMBL/GenBank/DDBJ databases">
        <title>New species, Clostridium PI-S10-A1B.</title>
        <authorList>
            <person name="Krishna G."/>
            <person name="Summeta K."/>
            <person name="Shikha S."/>
            <person name="Prabhu P.B."/>
            <person name="Suresh K."/>
        </authorList>
    </citation>
    <scope>NUCLEOTIDE SEQUENCE [LARGE SCALE GENOMIC DNA]</scope>
    <source>
        <strain evidence="1 2">PI-S10-A1B</strain>
    </source>
</reference>
<comment type="caution">
    <text evidence="1">The sequence shown here is derived from an EMBL/GenBank/DDBJ whole genome shotgun (WGS) entry which is preliminary data.</text>
</comment>
<dbReference type="OrthoDB" id="1907610at2"/>
<proteinExistence type="predicted"/>
<dbReference type="RefSeq" id="WP_117415595.1">
    <property type="nucleotide sequence ID" value="NZ_QOHO01000012.1"/>
</dbReference>
<gene>
    <name evidence="1" type="ORF">DS742_03235</name>
</gene>
<evidence type="ECO:0000313" key="1">
    <source>
        <dbReference type="EMBL" id="RFZ80279.1"/>
    </source>
</evidence>
<name>A0A3E2NH08_9FIRM</name>
<dbReference type="AlphaFoldDB" id="A0A3E2NH08"/>
<dbReference type="InterPro" id="IPR045751">
    <property type="entry name" value="DUF6179"/>
</dbReference>